<feature type="signal peptide" evidence="1">
    <location>
        <begin position="1"/>
        <end position="22"/>
    </location>
</feature>
<name>A0A4Q7PH72_9FLAO</name>
<evidence type="ECO:0000256" key="1">
    <source>
        <dbReference type="SAM" id="SignalP"/>
    </source>
</evidence>
<dbReference type="OrthoDB" id="1448607at2"/>
<dbReference type="EMBL" id="SGXE01000001">
    <property type="protein sequence ID" value="RZS99745.1"/>
    <property type="molecule type" value="Genomic_DNA"/>
</dbReference>
<comment type="caution">
    <text evidence="2">The sequence shown here is derived from an EMBL/GenBank/DDBJ whole genome shotgun (WGS) entry which is preliminary data.</text>
</comment>
<sequence>MNKIITLSFALCCLIFSASCTTDIEVNSPALQATKSGELIRTFSKKAIVYDNGTLEIQGIVGDEAINFTIAEMNTGKYKIGDNNINIASYKNSIGKFISENDITDGEVVITSISNNEVSGEFYFRNLKDINGNRVDLMNGWFYRVPLENYSPEITINVEEDNPCLLNASFTALVDGETLITDDHNARIIGAENASVIIEGLNENEEIAIVFPIDVQPGTYSFVGNGEFSATYGPLGSKSSALSGTLTITQHNQEDKCITGTFEFTTRSGYTITEGNFDFGY</sequence>
<dbReference type="RefSeq" id="WP_130285565.1">
    <property type="nucleotide sequence ID" value="NZ_SGXE01000001.1"/>
</dbReference>
<gene>
    <name evidence="2" type="ORF">EV197_0971</name>
</gene>
<evidence type="ECO:0000313" key="3">
    <source>
        <dbReference type="Proteomes" id="UP000292262"/>
    </source>
</evidence>
<keyword evidence="1" id="KW-0732">Signal</keyword>
<feature type="chain" id="PRO_5020671999" description="DUF4382 domain-containing protein" evidence="1">
    <location>
        <begin position="23"/>
        <end position="281"/>
    </location>
</feature>
<evidence type="ECO:0008006" key="4">
    <source>
        <dbReference type="Google" id="ProtNLM"/>
    </source>
</evidence>
<accession>A0A4Q7PH72</accession>
<reference evidence="2 3" key="1">
    <citation type="submission" date="2019-02" db="EMBL/GenBank/DDBJ databases">
        <title>Genomic Encyclopedia of Type Strains, Phase IV (KMG-IV): sequencing the most valuable type-strain genomes for metagenomic binning, comparative biology and taxonomic classification.</title>
        <authorList>
            <person name="Goeker M."/>
        </authorList>
    </citation>
    <scope>NUCLEOTIDE SEQUENCE [LARGE SCALE GENOMIC DNA]</scope>
    <source>
        <strain evidence="2 3">DSM 17196</strain>
    </source>
</reference>
<proteinExistence type="predicted"/>
<dbReference type="Pfam" id="PF19765">
    <property type="entry name" value="DUF6252"/>
    <property type="match status" value="2"/>
</dbReference>
<dbReference type="Proteomes" id="UP000292262">
    <property type="component" value="Unassembled WGS sequence"/>
</dbReference>
<protein>
    <recommendedName>
        <fullName evidence="4">DUF4382 domain-containing protein</fullName>
    </recommendedName>
</protein>
<evidence type="ECO:0000313" key="2">
    <source>
        <dbReference type="EMBL" id="RZS99745.1"/>
    </source>
</evidence>
<keyword evidence="3" id="KW-1185">Reference proteome</keyword>
<organism evidence="2 3">
    <name type="scientific">Aquimarina brevivitae</name>
    <dbReference type="NCBI Taxonomy" id="323412"/>
    <lineage>
        <taxon>Bacteria</taxon>
        <taxon>Pseudomonadati</taxon>
        <taxon>Bacteroidota</taxon>
        <taxon>Flavobacteriia</taxon>
        <taxon>Flavobacteriales</taxon>
        <taxon>Flavobacteriaceae</taxon>
        <taxon>Aquimarina</taxon>
    </lineage>
</organism>
<dbReference type="AlphaFoldDB" id="A0A4Q7PH72"/>
<dbReference type="PROSITE" id="PS51257">
    <property type="entry name" value="PROKAR_LIPOPROTEIN"/>
    <property type="match status" value="1"/>
</dbReference>
<dbReference type="InterPro" id="IPR046219">
    <property type="entry name" value="DUF6252"/>
</dbReference>